<feature type="region of interest" description="Disordered" evidence="1">
    <location>
        <begin position="1"/>
        <end position="29"/>
    </location>
</feature>
<dbReference type="AlphaFoldDB" id="A0A0K0DJ65"/>
<reference evidence="2" key="1">
    <citation type="submission" date="2012-09" db="EMBL/GenBank/DDBJ databases">
        <authorList>
            <person name="Martin A.A."/>
        </authorList>
    </citation>
    <scope>NUCLEOTIDE SEQUENCE</scope>
</reference>
<evidence type="ECO:0000313" key="3">
    <source>
        <dbReference type="WBParaSite" id="ACAC_0001141301-mRNA-1"/>
    </source>
</evidence>
<name>A0A0K0DJ65_ANGCA</name>
<protein>
    <submittedName>
        <fullName evidence="3">OAR domain-containing protein</fullName>
    </submittedName>
</protein>
<evidence type="ECO:0000313" key="2">
    <source>
        <dbReference type="Proteomes" id="UP000035642"/>
    </source>
</evidence>
<accession>A0A0K0DJ65</accession>
<proteinExistence type="predicted"/>
<sequence>MRRVSYSERADNFHGSSVPEETSPPRDLPDRLCCPALLGGLPASARELIPLRHAGSGQPGEVNHRSLPPRRDALALQLALAARQKEALIQAMCQPPTYCASSVDCKASLS</sequence>
<reference evidence="3" key="2">
    <citation type="submission" date="2017-02" db="UniProtKB">
        <authorList>
            <consortium name="WormBaseParasite"/>
        </authorList>
    </citation>
    <scope>IDENTIFICATION</scope>
</reference>
<evidence type="ECO:0000256" key="1">
    <source>
        <dbReference type="SAM" id="MobiDB-lite"/>
    </source>
</evidence>
<dbReference type="Proteomes" id="UP000035642">
    <property type="component" value="Unassembled WGS sequence"/>
</dbReference>
<dbReference type="WBParaSite" id="ACAC_0001141301-mRNA-1">
    <property type="protein sequence ID" value="ACAC_0001141301-mRNA-1"/>
    <property type="gene ID" value="ACAC_0001141301"/>
</dbReference>
<feature type="compositionally biased region" description="Basic and acidic residues" evidence="1">
    <location>
        <begin position="1"/>
        <end position="12"/>
    </location>
</feature>
<keyword evidence="2" id="KW-1185">Reference proteome</keyword>
<organism evidence="2 3">
    <name type="scientific">Angiostrongylus cantonensis</name>
    <name type="common">Rat lungworm</name>
    <dbReference type="NCBI Taxonomy" id="6313"/>
    <lineage>
        <taxon>Eukaryota</taxon>
        <taxon>Metazoa</taxon>
        <taxon>Ecdysozoa</taxon>
        <taxon>Nematoda</taxon>
        <taxon>Chromadorea</taxon>
        <taxon>Rhabditida</taxon>
        <taxon>Rhabditina</taxon>
        <taxon>Rhabditomorpha</taxon>
        <taxon>Strongyloidea</taxon>
        <taxon>Metastrongylidae</taxon>
        <taxon>Angiostrongylus</taxon>
    </lineage>
</organism>